<protein>
    <submittedName>
        <fullName evidence="1">Uncharacterized protein</fullName>
    </submittedName>
</protein>
<sequence length="267" mass="30187">MFHFRDLRKGEYYLDPEVCLTASQREVMPFQRFAGREGFADNLWTSSRRNENDLMSLALLDWPVQSRPVLTPDESGFSPREIPGYRALVRPDDNRVMSVVTSSYRVAENQSVAQAAIAVGRQFDQSAALVGAAGFGRSLERSIFIVRVHGTADTALVLLAYNSHGGEGAVRFQLVEADRDAGTVMTPDMKYASISLPHVGDMEERLESLIHRNMIERYADEVQPIWHKLQDALWTPRHTRSLLGELWREQSAIDPNRVTLHPGRHLT</sequence>
<dbReference type="EMBL" id="BJNG01000052">
    <property type="protein sequence ID" value="GEC22681.1"/>
    <property type="molecule type" value="Genomic_DNA"/>
</dbReference>
<evidence type="ECO:0000313" key="2">
    <source>
        <dbReference type="Proteomes" id="UP000320338"/>
    </source>
</evidence>
<reference evidence="1 2" key="1">
    <citation type="submission" date="2019-06" db="EMBL/GenBank/DDBJ databases">
        <title>Whole genome shotgun sequence of Pseudonocardia hydrocarbonoxydans NBRC 14498.</title>
        <authorList>
            <person name="Hosoyama A."/>
            <person name="Uohara A."/>
            <person name="Ohji S."/>
            <person name="Ichikawa N."/>
        </authorList>
    </citation>
    <scope>NUCLEOTIDE SEQUENCE [LARGE SCALE GENOMIC DNA]</scope>
    <source>
        <strain evidence="1 2">NBRC 14498</strain>
    </source>
</reference>
<proteinExistence type="predicted"/>
<dbReference type="AlphaFoldDB" id="A0A4Y3WWM7"/>
<evidence type="ECO:0000313" key="1">
    <source>
        <dbReference type="EMBL" id="GEC22681.1"/>
    </source>
</evidence>
<name>A0A4Y3WWM7_9PSEU</name>
<organism evidence="1 2">
    <name type="scientific">Pseudonocardia hydrocarbonoxydans</name>
    <dbReference type="NCBI Taxonomy" id="76726"/>
    <lineage>
        <taxon>Bacteria</taxon>
        <taxon>Bacillati</taxon>
        <taxon>Actinomycetota</taxon>
        <taxon>Actinomycetes</taxon>
        <taxon>Pseudonocardiales</taxon>
        <taxon>Pseudonocardiaceae</taxon>
        <taxon>Pseudonocardia</taxon>
    </lineage>
</organism>
<gene>
    <name evidence="1" type="ORF">PHY01_49640</name>
</gene>
<keyword evidence="2" id="KW-1185">Reference proteome</keyword>
<comment type="caution">
    <text evidence="1">The sequence shown here is derived from an EMBL/GenBank/DDBJ whole genome shotgun (WGS) entry which is preliminary data.</text>
</comment>
<accession>A0A4Y3WWM7</accession>
<dbReference type="Proteomes" id="UP000320338">
    <property type="component" value="Unassembled WGS sequence"/>
</dbReference>